<comment type="catalytic activity">
    <reaction evidence="4">
        <text>Couples ATP hydrolysis with the unwinding of duplex DNA by translocating in the 3'-5' direction.</text>
        <dbReference type="EC" id="5.6.2.4"/>
    </reaction>
</comment>
<dbReference type="EMBL" id="KN818713">
    <property type="protein sequence ID" value="KIL54531.1"/>
    <property type="molecule type" value="Genomic_DNA"/>
</dbReference>
<keyword evidence="3" id="KW-0067">ATP-binding</keyword>
<dbReference type="PANTHER" id="PTHR13710:SF120">
    <property type="entry name" value="BIFUNCTIONAL 3'-5' EXONUCLEASE_ATP-DEPENDENT HELICASE WRN"/>
    <property type="match status" value="1"/>
</dbReference>
<dbReference type="SMART" id="SM00490">
    <property type="entry name" value="HELICc"/>
    <property type="match status" value="1"/>
</dbReference>
<dbReference type="Proteomes" id="UP000054549">
    <property type="component" value="Unassembled WGS sequence"/>
</dbReference>
<dbReference type="PROSITE" id="PS51192">
    <property type="entry name" value="HELICASE_ATP_BIND_1"/>
    <property type="match status" value="1"/>
</dbReference>
<dbReference type="Gene3D" id="3.40.50.300">
    <property type="entry name" value="P-loop containing nucleotide triphosphate hydrolases"/>
    <property type="match status" value="2"/>
</dbReference>
<evidence type="ECO:0000256" key="3">
    <source>
        <dbReference type="ARBA" id="ARBA00022840"/>
    </source>
</evidence>
<sequence>QNERELKEAGFNAIAVSRENANENTFKDIEAGKYAVIILNPELLMGNYHVEQWWKKPKFTKRILNFIFDEGHCIKQWGSFRKEYLHVGELRYLIPDIIPFYVASATLPPTILHDVIESLRLRPDMTEKLIRSNERPDLRLMVRPLMYPAKSFKDLEFLIPDTFREGDSPPLKFLVFFDNTKEAEAACKRLRNRLPSNLRKKLVYFHSTMTQEYREEKVDDLRESEVWGKFTTDSFGMGLDVSDIKIVVQYKATCDMCTLWQRFGRAARGAEHVATVILLAEKKDLKDERE</sequence>
<dbReference type="EMBL" id="KN818762">
    <property type="protein sequence ID" value="KIL54408.1"/>
    <property type="molecule type" value="Genomic_DNA"/>
</dbReference>
<dbReference type="GO" id="GO:0005524">
    <property type="term" value="F:ATP binding"/>
    <property type="evidence" value="ECO:0007669"/>
    <property type="project" value="UniProtKB-KW"/>
</dbReference>
<dbReference type="EC" id="5.6.2.4" evidence="5"/>
<dbReference type="OrthoDB" id="10261556at2759"/>
<dbReference type="HOGENOM" id="CLU_001103_19_1_1"/>
<dbReference type="GO" id="GO:0009378">
    <property type="term" value="F:four-way junction helicase activity"/>
    <property type="evidence" value="ECO:0007669"/>
    <property type="project" value="TreeGrafter"/>
</dbReference>
<comment type="similarity">
    <text evidence="1">Belongs to the helicase family. RecQ subfamily.</text>
</comment>
<protein>
    <recommendedName>
        <fullName evidence="5">DNA 3'-5' helicase</fullName>
        <ecNumber evidence="5">5.6.2.4</ecNumber>
    </recommendedName>
</protein>
<organism evidence="8 10">
    <name type="scientific">Amanita muscaria (strain Koide BX008)</name>
    <dbReference type="NCBI Taxonomy" id="946122"/>
    <lineage>
        <taxon>Eukaryota</taxon>
        <taxon>Fungi</taxon>
        <taxon>Dikarya</taxon>
        <taxon>Basidiomycota</taxon>
        <taxon>Agaricomycotina</taxon>
        <taxon>Agaricomycetes</taxon>
        <taxon>Agaricomycetidae</taxon>
        <taxon>Agaricales</taxon>
        <taxon>Pluteineae</taxon>
        <taxon>Amanitaceae</taxon>
        <taxon>Amanita</taxon>
    </lineage>
</organism>
<dbReference type="Pfam" id="PF00270">
    <property type="entry name" value="DEAD"/>
    <property type="match status" value="1"/>
</dbReference>
<evidence type="ECO:0000259" key="7">
    <source>
        <dbReference type="PROSITE" id="PS51194"/>
    </source>
</evidence>
<dbReference type="InterPro" id="IPR001650">
    <property type="entry name" value="Helicase_C-like"/>
</dbReference>
<dbReference type="SUPFAM" id="SSF52540">
    <property type="entry name" value="P-loop containing nucleoside triphosphate hydrolases"/>
    <property type="match status" value="1"/>
</dbReference>
<dbReference type="Pfam" id="PF00271">
    <property type="entry name" value="Helicase_C"/>
    <property type="match status" value="1"/>
</dbReference>
<feature type="domain" description="Helicase C-terminal" evidence="7">
    <location>
        <begin position="154"/>
        <end position="290"/>
    </location>
</feature>
<keyword evidence="2" id="KW-0547">Nucleotide-binding</keyword>
<dbReference type="GO" id="GO:0003676">
    <property type="term" value="F:nucleic acid binding"/>
    <property type="evidence" value="ECO:0007669"/>
    <property type="project" value="InterPro"/>
</dbReference>
<evidence type="ECO:0000256" key="4">
    <source>
        <dbReference type="ARBA" id="ARBA00034617"/>
    </source>
</evidence>
<feature type="non-terminal residue" evidence="8">
    <location>
        <position position="290"/>
    </location>
</feature>
<dbReference type="GO" id="GO:0005634">
    <property type="term" value="C:nucleus"/>
    <property type="evidence" value="ECO:0007669"/>
    <property type="project" value="TreeGrafter"/>
</dbReference>
<evidence type="ECO:0000313" key="10">
    <source>
        <dbReference type="Proteomes" id="UP000054549"/>
    </source>
</evidence>
<evidence type="ECO:0000259" key="6">
    <source>
        <dbReference type="PROSITE" id="PS51192"/>
    </source>
</evidence>
<reference evidence="8 10" key="1">
    <citation type="submission" date="2014-04" db="EMBL/GenBank/DDBJ databases">
        <title>Evolutionary Origins and Diversification of the Mycorrhizal Mutualists.</title>
        <authorList>
            <consortium name="DOE Joint Genome Institute"/>
            <consortium name="Mycorrhizal Genomics Consortium"/>
            <person name="Kohler A."/>
            <person name="Kuo A."/>
            <person name="Nagy L.G."/>
            <person name="Floudas D."/>
            <person name="Copeland A."/>
            <person name="Barry K.W."/>
            <person name="Cichocki N."/>
            <person name="Veneault-Fourrey C."/>
            <person name="LaButti K."/>
            <person name="Lindquist E.A."/>
            <person name="Lipzen A."/>
            <person name="Lundell T."/>
            <person name="Morin E."/>
            <person name="Murat C."/>
            <person name="Riley R."/>
            <person name="Ohm R."/>
            <person name="Sun H."/>
            <person name="Tunlid A."/>
            <person name="Henrissat B."/>
            <person name="Grigoriev I.V."/>
            <person name="Hibbett D.S."/>
            <person name="Martin F."/>
        </authorList>
    </citation>
    <scope>NUCLEOTIDE SEQUENCE [LARGE SCALE GENOMIC DNA]</scope>
    <source>
        <strain evidence="8 10">Koide BX008</strain>
    </source>
</reference>
<dbReference type="STRING" id="946122.A0A0C2WED8"/>
<dbReference type="PROSITE" id="PS51194">
    <property type="entry name" value="HELICASE_CTER"/>
    <property type="match status" value="1"/>
</dbReference>
<dbReference type="GO" id="GO:0005737">
    <property type="term" value="C:cytoplasm"/>
    <property type="evidence" value="ECO:0007669"/>
    <property type="project" value="TreeGrafter"/>
</dbReference>
<accession>A0A0C2WED8</accession>
<evidence type="ECO:0000256" key="1">
    <source>
        <dbReference type="ARBA" id="ARBA00005446"/>
    </source>
</evidence>
<dbReference type="InterPro" id="IPR027417">
    <property type="entry name" value="P-loop_NTPase"/>
</dbReference>
<gene>
    <name evidence="8" type="ORF">M378DRAFT_46324</name>
    <name evidence="9" type="ORF">M378DRAFT_53363</name>
</gene>
<feature type="domain" description="Helicase ATP-binding" evidence="6">
    <location>
        <begin position="1"/>
        <end position="125"/>
    </location>
</feature>
<dbReference type="AlphaFoldDB" id="A0A0C2WED8"/>
<evidence type="ECO:0000256" key="2">
    <source>
        <dbReference type="ARBA" id="ARBA00022741"/>
    </source>
</evidence>
<dbReference type="GO" id="GO:0005694">
    <property type="term" value="C:chromosome"/>
    <property type="evidence" value="ECO:0007669"/>
    <property type="project" value="TreeGrafter"/>
</dbReference>
<dbReference type="PANTHER" id="PTHR13710">
    <property type="entry name" value="DNA HELICASE RECQ FAMILY MEMBER"/>
    <property type="match status" value="1"/>
</dbReference>
<dbReference type="InterPro" id="IPR014001">
    <property type="entry name" value="Helicase_ATP-bd"/>
</dbReference>
<name>A0A0C2WED8_AMAMK</name>
<proteinExistence type="inferred from homology"/>
<keyword evidence="10" id="KW-1185">Reference proteome</keyword>
<evidence type="ECO:0000313" key="8">
    <source>
        <dbReference type="EMBL" id="KIL54408.1"/>
    </source>
</evidence>
<dbReference type="GO" id="GO:0043138">
    <property type="term" value="F:3'-5' DNA helicase activity"/>
    <property type="evidence" value="ECO:0007669"/>
    <property type="project" value="UniProtKB-EC"/>
</dbReference>
<feature type="non-terminal residue" evidence="8">
    <location>
        <position position="1"/>
    </location>
</feature>
<dbReference type="InterPro" id="IPR011545">
    <property type="entry name" value="DEAD/DEAH_box_helicase_dom"/>
</dbReference>
<evidence type="ECO:0000256" key="5">
    <source>
        <dbReference type="ARBA" id="ARBA00034808"/>
    </source>
</evidence>
<dbReference type="GO" id="GO:0000724">
    <property type="term" value="P:double-strand break repair via homologous recombination"/>
    <property type="evidence" value="ECO:0007669"/>
    <property type="project" value="TreeGrafter"/>
</dbReference>
<evidence type="ECO:0000313" key="9">
    <source>
        <dbReference type="EMBL" id="KIL54531.1"/>
    </source>
</evidence>